<keyword evidence="5" id="KW-1185">Reference proteome</keyword>
<evidence type="ECO:0000256" key="2">
    <source>
        <dbReference type="SAM" id="MobiDB-lite"/>
    </source>
</evidence>
<keyword evidence="1" id="KW-0862">Zinc</keyword>
<evidence type="ECO:0000259" key="3">
    <source>
        <dbReference type="PROSITE" id="PS50966"/>
    </source>
</evidence>
<proteinExistence type="predicted"/>
<evidence type="ECO:0000313" key="5">
    <source>
        <dbReference type="Proteomes" id="UP000789901"/>
    </source>
</evidence>
<comment type="caution">
    <text evidence="4">The sequence shown here is derived from an EMBL/GenBank/DDBJ whole genome shotgun (WGS) entry which is preliminary data.</text>
</comment>
<dbReference type="InterPro" id="IPR007527">
    <property type="entry name" value="Znf_SWIM"/>
</dbReference>
<feature type="domain" description="SWIM-type" evidence="3">
    <location>
        <begin position="444"/>
        <end position="478"/>
    </location>
</feature>
<feature type="compositionally biased region" description="Acidic residues" evidence="2">
    <location>
        <begin position="593"/>
        <end position="608"/>
    </location>
</feature>
<name>A0ABN7USV9_GIGMA</name>
<keyword evidence="1" id="KW-0863">Zinc-finger</keyword>
<dbReference type="PANTHER" id="PTHR47718:SF17">
    <property type="entry name" value="PROTEIN FAR1-RELATED SEQUENCE 5-LIKE"/>
    <property type="match status" value="1"/>
</dbReference>
<dbReference type="PROSITE" id="PS50966">
    <property type="entry name" value="ZF_SWIM"/>
    <property type="match status" value="1"/>
</dbReference>
<dbReference type="EMBL" id="CAJVQB010005475">
    <property type="protein sequence ID" value="CAG8662822.1"/>
    <property type="molecule type" value="Genomic_DNA"/>
</dbReference>
<accession>A0ABN7USV9</accession>
<dbReference type="PANTHER" id="PTHR47718">
    <property type="entry name" value="OS01G0519700 PROTEIN"/>
    <property type="match status" value="1"/>
</dbReference>
<keyword evidence="1" id="KW-0479">Metal-binding</keyword>
<dbReference type="Proteomes" id="UP000789901">
    <property type="component" value="Unassembled WGS sequence"/>
</dbReference>
<reference evidence="4 5" key="1">
    <citation type="submission" date="2021-06" db="EMBL/GenBank/DDBJ databases">
        <authorList>
            <person name="Kallberg Y."/>
            <person name="Tangrot J."/>
            <person name="Rosling A."/>
        </authorList>
    </citation>
    <scope>NUCLEOTIDE SEQUENCE [LARGE SCALE GENOMIC DNA]</scope>
    <source>
        <strain evidence="4 5">120-4 pot B 10/14</strain>
    </source>
</reference>
<protein>
    <submittedName>
        <fullName evidence="4">10799_t:CDS:1</fullName>
    </submittedName>
</protein>
<feature type="region of interest" description="Disordered" evidence="2">
    <location>
        <begin position="593"/>
        <end position="670"/>
    </location>
</feature>
<feature type="compositionally biased region" description="Acidic residues" evidence="2">
    <location>
        <begin position="617"/>
        <end position="627"/>
    </location>
</feature>
<sequence length="686" mass="80701">MDHNNNIETSASIDQDSLFEGKTFLNWTVCDLFLEECAKNKGFKIIKDRVFKDNDIIRRRTYIYEHRKKYQTKSKQETSTKKILCSWHLNASCPHNNNIDNKVFVNKIVDQHNHELDHCNMGATAQRKFLEGKYSLQPICSQDLYTMIHKFKPSNKALLNDTATMSIWIDEQKKDDARWVIARDWDDDNALTRLFWMTLDQVKNWIRYRLLSDESCESHEWLFNEIIKATGIEPDVILTNADPAVDLAIKKHIRKSLDTQYNQFLNDFYECRNSLVKVTFENKFTKLFTGGMISTSRVEATNACLKKFLHNSNVSLNELMQEIHNIQDKEFEYQFWKLAIPFIKSNNQANFLFTRIDKCCQTYLTPTMLKMQRDEINQSVYYSAQTISLEALKNINEDNMMVNIEDNPEDQQATIHQILNIVGEDNVYEIWLIKVGNSLITKHYIVLLKNNTHLCLCLTIIRQGIICRHYFQVILNTNMAKFHIRLILSQWYYENMNALQEKFIIANKYEDSDEVPNQSIPYLSPFNNQNKDFLQKNLSILEQKLVYRILHSTYKKAINKALQSKFRSSRLIKMLDDFVKEYDQIDDQLEDQSDNQLDDQSDNQSDEQSDNHSNDFDSNDQLDESVSNEEFQLKNPKKRKGKRQPPGTKRIKSSHEKQHYSTTKQKKSCKKCGGIGYYQKKCTIDT</sequence>
<organism evidence="4 5">
    <name type="scientific">Gigaspora margarita</name>
    <dbReference type="NCBI Taxonomy" id="4874"/>
    <lineage>
        <taxon>Eukaryota</taxon>
        <taxon>Fungi</taxon>
        <taxon>Fungi incertae sedis</taxon>
        <taxon>Mucoromycota</taxon>
        <taxon>Glomeromycotina</taxon>
        <taxon>Glomeromycetes</taxon>
        <taxon>Diversisporales</taxon>
        <taxon>Gigasporaceae</taxon>
        <taxon>Gigaspora</taxon>
    </lineage>
</organism>
<evidence type="ECO:0000313" key="4">
    <source>
        <dbReference type="EMBL" id="CAG8662822.1"/>
    </source>
</evidence>
<evidence type="ECO:0000256" key="1">
    <source>
        <dbReference type="PROSITE-ProRule" id="PRU00325"/>
    </source>
</evidence>
<gene>
    <name evidence="4" type="ORF">GMARGA_LOCUS9978</name>
</gene>